<name>A0A834C3N9_ORYME</name>
<proteinExistence type="predicted"/>
<gene>
    <name evidence="2" type="ORF">FQA47_014675</name>
</gene>
<protein>
    <submittedName>
        <fullName evidence="2">Uncharacterized protein</fullName>
    </submittedName>
</protein>
<dbReference type="EMBL" id="WKFB01000490">
    <property type="protein sequence ID" value="KAF6721443.1"/>
    <property type="molecule type" value="Genomic_DNA"/>
</dbReference>
<evidence type="ECO:0000256" key="1">
    <source>
        <dbReference type="SAM" id="MobiDB-lite"/>
    </source>
</evidence>
<reference evidence="2" key="1">
    <citation type="journal article" name="BMC Genomics">
        <title>Long-read sequencing and de novo genome assembly of marine medaka (Oryzias melastigma).</title>
        <authorList>
            <person name="Liang P."/>
            <person name="Saqib H.S.A."/>
            <person name="Ni X."/>
            <person name="Shen Y."/>
        </authorList>
    </citation>
    <scope>NUCLEOTIDE SEQUENCE</scope>
    <source>
        <strain evidence="2">Bigg-433</strain>
    </source>
</reference>
<feature type="region of interest" description="Disordered" evidence="1">
    <location>
        <begin position="86"/>
        <end position="121"/>
    </location>
</feature>
<dbReference type="AlphaFoldDB" id="A0A834C3N9"/>
<accession>A0A834C3N9</accession>
<evidence type="ECO:0000313" key="3">
    <source>
        <dbReference type="Proteomes" id="UP000646548"/>
    </source>
</evidence>
<organism evidence="2 3">
    <name type="scientific">Oryzias melastigma</name>
    <name type="common">Marine medaka</name>
    <dbReference type="NCBI Taxonomy" id="30732"/>
    <lineage>
        <taxon>Eukaryota</taxon>
        <taxon>Metazoa</taxon>
        <taxon>Chordata</taxon>
        <taxon>Craniata</taxon>
        <taxon>Vertebrata</taxon>
        <taxon>Euteleostomi</taxon>
        <taxon>Actinopterygii</taxon>
        <taxon>Neopterygii</taxon>
        <taxon>Teleostei</taxon>
        <taxon>Neoteleostei</taxon>
        <taxon>Acanthomorphata</taxon>
        <taxon>Ovalentaria</taxon>
        <taxon>Atherinomorphae</taxon>
        <taxon>Beloniformes</taxon>
        <taxon>Adrianichthyidae</taxon>
        <taxon>Oryziinae</taxon>
        <taxon>Oryzias</taxon>
    </lineage>
</organism>
<feature type="compositionally biased region" description="Basic residues" evidence="1">
    <location>
        <begin position="111"/>
        <end position="121"/>
    </location>
</feature>
<dbReference type="Proteomes" id="UP000646548">
    <property type="component" value="Unassembled WGS sequence"/>
</dbReference>
<feature type="region of interest" description="Disordered" evidence="1">
    <location>
        <begin position="1"/>
        <end position="71"/>
    </location>
</feature>
<feature type="compositionally biased region" description="Polar residues" evidence="1">
    <location>
        <begin position="14"/>
        <end position="27"/>
    </location>
</feature>
<comment type="caution">
    <text evidence="2">The sequence shown here is derived from an EMBL/GenBank/DDBJ whole genome shotgun (WGS) entry which is preliminary data.</text>
</comment>
<feature type="compositionally biased region" description="Polar residues" evidence="1">
    <location>
        <begin position="86"/>
        <end position="97"/>
    </location>
</feature>
<evidence type="ECO:0000313" key="2">
    <source>
        <dbReference type="EMBL" id="KAF6721443.1"/>
    </source>
</evidence>
<sequence>MSWPPNIAKASGKVTRQTSPLVNTSAAVSLPGASAEKAVPERRGPRGPTTGLGRQGARGPSRQEVRESGARAVTADFADVRGLRNYNDNSIGNNVAFQTDEEPPLPAAHSVARKRRPAASR</sequence>